<dbReference type="Pfam" id="PF03483">
    <property type="entry name" value="B3_4"/>
    <property type="match status" value="1"/>
</dbReference>
<accession>G8TZ07</accession>
<feature type="domain" description="B3/B4 tRNA-binding" evidence="1">
    <location>
        <begin position="63"/>
        <end position="210"/>
    </location>
</feature>
<dbReference type="EMBL" id="CP003179">
    <property type="protein sequence ID" value="AEW05186.1"/>
    <property type="molecule type" value="Genomic_DNA"/>
</dbReference>
<dbReference type="SUPFAM" id="SSF56037">
    <property type="entry name" value="PheT/TilS domain"/>
    <property type="match status" value="1"/>
</dbReference>
<dbReference type="SMART" id="SM00873">
    <property type="entry name" value="B3_4"/>
    <property type="match status" value="1"/>
</dbReference>
<evidence type="ECO:0000313" key="3">
    <source>
        <dbReference type="Proteomes" id="UP000005439"/>
    </source>
</evidence>
<dbReference type="PANTHER" id="PTHR39209:SF2">
    <property type="entry name" value="CYTOPLASMIC PROTEIN"/>
    <property type="match status" value="1"/>
</dbReference>
<reference evidence="2 3" key="2">
    <citation type="journal article" date="2012" name="Stand. Genomic Sci.">
        <title>Complete genome sequence of the moderately thermophilic mineral-sulfide-oxidizing firmicute Sulfobacillus acidophilus type strain (NAL(T)).</title>
        <authorList>
            <person name="Anderson I."/>
            <person name="Chertkov O."/>
            <person name="Chen A."/>
            <person name="Saunders E."/>
            <person name="Lapidus A."/>
            <person name="Nolan M."/>
            <person name="Lucas S."/>
            <person name="Hammon N."/>
            <person name="Deshpande S."/>
            <person name="Cheng J.F."/>
            <person name="Han C."/>
            <person name="Tapia R."/>
            <person name="Goodwin L.A."/>
            <person name="Pitluck S."/>
            <person name="Liolios K."/>
            <person name="Pagani I."/>
            <person name="Ivanova N."/>
            <person name="Mikhailova N."/>
            <person name="Pati A."/>
            <person name="Palaniappan K."/>
            <person name="Land M."/>
            <person name="Pan C."/>
            <person name="Rohde M."/>
            <person name="Pukall R."/>
            <person name="Goker M."/>
            <person name="Detter J.C."/>
            <person name="Woyke T."/>
            <person name="Bristow J."/>
            <person name="Eisen J.A."/>
            <person name="Markowitz V."/>
            <person name="Hugenholtz P."/>
            <person name="Kyrpides N.C."/>
            <person name="Klenk H.P."/>
            <person name="Mavromatis K."/>
        </authorList>
    </citation>
    <scope>NUCLEOTIDE SEQUENCE [LARGE SCALE GENOMIC DNA]</scope>
    <source>
        <strain evidence="3">ATCC 700253 / DSM 10332 / NAL</strain>
    </source>
</reference>
<dbReference type="PANTHER" id="PTHR39209">
    <property type="match status" value="1"/>
</dbReference>
<reference evidence="3" key="1">
    <citation type="submission" date="2011-12" db="EMBL/GenBank/DDBJ databases">
        <title>The complete genome of chromosome of Sulfobacillus acidophilus DSM 10332.</title>
        <authorList>
            <person name="Lucas S."/>
            <person name="Han J."/>
            <person name="Lapidus A."/>
            <person name="Bruce D."/>
            <person name="Goodwin L."/>
            <person name="Pitluck S."/>
            <person name="Peters L."/>
            <person name="Kyrpides N."/>
            <person name="Mavromatis K."/>
            <person name="Ivanova N."/>
            <person name="Mikhailova N."/>
            <person name="Chertkov O."/>
            <person name="Saunders E."/>
            <person name="Detter J.C."/>
            <person name="Tapia R."/>
            <person name="Han C."/>
            <person name="Land M."/>
            <person name="Hauser L."/>
            <person name="Markowitz V."/>
            <person name="Cheng J.-F."/>
            <person name="Hugenholtz P."/>
            <person name="Woyke T."/>
            <person name="Wu D."/>
            <person name="Pukall R."/>
            <person name="Gehrich-Schroeter G."/>
            <person name="Schneider S."/>
            <person name="Klenk H.-P."/>
            <person name="Eisen J.A."/>
        </authorList>
    </citation>
    <scope>NUCLEOTIDE SEQUENCE [LARGE SCALE GENOMIC DNA]</scope>
    <source>
        <strain evidence="3">ATCC 700253 / DSM 10332 / NAL</strain>
    </source>
</reference>
<dbReference type="HOGENOM" id="CLU_076869_1_0_9"/>
<dbReference type="PATRIC" id="fig|679936.5.peg.1759"/>
<dbReference type="GO" id="GO:0003723">
    <property type="term" value="F:RNA binding"/>
    <property type="evidence" value="ECO:0007669"/>
    <property type="project" value="InterPro"/>
</dbReference>
<dbReference type="STRING" id="679936.Sulac_1690"/>
<sequence>MSAFHVHQAIFDKFPQYAVGVVVATEVRNRRQDSEVARFLSHTLESVSSRRDSQDPRNHPAVAVWREAFLTLGVNPNKYPPSLEALMRRVLKNPELPSVNAVVDLVNALSLQYELPMGAHDLSRLRGDIWVRPALPDDRFLPIGALEEEPVPLGEIVYATDSRVRTRRWIWRQSEWSKVTEDSTHIFFPIDAWDPATIGAARLAQETLADWLRRHFQAEVNLHWVNRDNPTVAFA</sequence>
<dbReference type="KEGG" id="sap:Sulac_1690"/>
<evidence type="ECO:0000313" key="2">
    <source>
        <dbReference type="EMBL" id="AEW05186.1"/>
    </source>
</evidence>
<protein>
    <submittedName>
        <fullName evidence="2">B3/4 domain protein</fullName>
    </submittedName>
</protein>
<proteinExistence type="predicted"/>
<dbReference type="AlphaFoldDB" id="G8TZ07"/>
<dbReference type="InterPro" id="IPR020825">
    <property type="entry name" value="Phe-tRNA_synthase-like_B3/B4"/>
</dbReference>
<evidence type="ECO:0000259" key="1">
    <source>
        <dbReference type="SMART" id="SM00873"/>
    </source>
</evidence>
<dbReference type="InterPro" id="IPR005146">
    <property type="entry name" value="B3/B4_tRNA-bd"/>
</dbReference>
<name>G8TZ07_SULAD</name>
<dbReference type="GO" id="GO:0004826">
    <property type="term" value="F:phenylalanine-tRNA ligase activity"/>
    <property type="evidence" value="ECO:0007669"/>
    <property type="project" value="InterPro"/>
</dbReference>
<keyword evidence="3" id="KW-1185">Reference proteome</keyword>
<dbReference type="Proteomes" id="UP000005439">
    <property type="component" value="Chromosome"/>
</dbReference>
<dbReference type="Gene3D" id="3.50.40.10">
    <property type="entry name" value="Phenylalanyl-trna Synthetase, Chain B, domain 3"/>
    <property type="match status" value="1"/>
</dbReference>
<organism evidence="2 3">
    <name type="scientific">Sulfobacillus acidophilus (strain ATCC 700253 / DSM 10332 / NAL)</name>
    <dbReference type="NCBI Taxonomy" id="679936"/>
    <lineage>
        <taxon>Bacteria</taxon>
        <taxon>Bacillati</taxon>
        <taxon>Bacillota</taxon>
        <taxon>Clostridia</taxon>
        <taxon>Eubacteriales</taxon>
        <taxon>Clostridiales Family XVII. Incertae Sedis</taxon>
        <taxon>Sulfobacillus</taxon>
    </lineage>
</organism>
<gene>
    <name evidence="2" type="ordered locus">Sulac_1690</name>
</gene>